<dbReference type="NCBIfam" id="TIGR00355">
    <property type="entry name" value="purH"/>
    <property type="match status" value="1"/>
</dbReference>
<evidence type="ECO:0000256" key="2">
    <source>
        <dbReference type="ARBA" id="ARBA00004954"/>
    </source>
</evidence>
<sequence>MAKIRTALISVSDKTGIIELAKGLTDLGVKILSTGGTAKSIRENGIDVTDVSEYTGFPEIMDGRVKTLHPKIHGGLLAVRDNESHMKQIADLGIGTIDLVVVNLYPFEKTISKDNVSQEEAVENIDIGGPSMIRSAAKNFKHVAIVVNPERYDTLLGELKEQDGDLTYETRYELVTEAFKHTSQYDKIIFDYFNRDNKEAYPDALSIELHKKQDLRYGENPHQTAAFYAYKGFNVPCISNAEQLHGKELSFNNILDTDVAIEIVKEFDTPSAVLIKHANPCGVACAENLKDAFTKAYSTDTVSAFGCILSLNRRVDEKTAEAITEPGHFVEAIAAPGFDDKAIEILTTKRGWGKDLRLLKLDSLGDLPVKNGIKDFRGVVGGVLVQDKDMNSGNKDQLKVVTKKAPSEAEIEEMLFAWKVCKHAKSNAIIFTKDKMVIGVGAGQMSRVDSTNIAISKSGGRTAGTVMASDAFFPFRDCIDIAAKVGITAIIQPGGSKKDQESIDAANEHGIAMVFTGERHFKH</sequence>
<dbReference type="InterPro" id="IPR016193">
    <property type="entry name" value="Cytidine_deaminase-like"/>
</dbReference>
<dbReference type="EC" id="2.1.2.3" evidence="10"/>
<dbReference type="GO" id="GO:0004643">
    <property type="term" value="F:phosphoribosylaminoimidazolecarboxamide formyltransferase activity"/>
    <property type="evidence" value="ECO:0007669"/>
    <property type="project" value="UniProtKB-UniRule"/>
</dbReference>
<dbReference type="SMART" id="SM00851">
    <property type="entry name" value="MGS"/>
    <property type="match status" value="1"/>
</dbReference>
<evidence type="ECO:0000256" key="1">
    <source>
        <dbReference type="ARBA" id="ARBA00004844"/>
    </source>
</evidence>
<comment type="domain">
    <text evidence="10">The IMP cyclohydrolase activity resides in the N-terminal region.</text>
</comment>
<dbReference type="PANTHER" id="PTHR11692">
    <property type="entry name" value="BIFUNCTIONAL PURINE BIOSYNTHESIS PROTEIN PURH"/>
    <property type="match status" value="1"/>
</dbReference>
<dbReference type="UniPathway" id="UPA00074">
    <property type="reaction ID" value="UER00133"/>
</dbReference>
<evidence type="ECO:0000256" key="10">
    <source>
        <dbReference type="HAMAP-Rule" id="MF_00139"/>
    </source>
</evidence>
<accession>A0A0B0EFU6</accession>
<evidence type="ECO:0000256" key="9">
    <source>
        <dbReference type="ARBA" id="ARBA00050687"/>
    </source>
</evidence>
<evidence type="ECO:0000313" key="12">
    <source>
        <dbReference type="EMBL" id="KHE91459.1"/>
    </source>
</evidence>
<dbReference type="InterPro" id="IPR002695">
    <property type="entry name" value="PurH-like"/>
</dbReference>
<dbReference type="EC" id="3.5.4.10" evidence="10"/>
<reference evidence="12 13" key="1">
    <citation type="submission" date="2014-10" db="EMBL/GenBank/DDBJ databases">
        <title>Draft genome of anammox bacterium scalindua brodae, obtained using differential coverage binning of sequence data from two enrichment reactors.</title>
        <authorList>
            <person name="Speth D.R."/>
            <person name="Russ L."/>
            <person name="Kartal B."/>
            <person name="Op den Camp H.J."/>
            <person name="Dutilh B.E."/>
            <person name="Jetten M.S."/>
        </authorList>
    </citation>
    <scope>NUCLEOTIDE SEQUENCE [LARGE SCALE GENOMIC DNA]</scope>
    <source>
        <strain evidence="12">RU1</strain>
    </source>
</reference>
<comment type="catalytic activity">
    <reaction evidence="9 10">
        <text>IMP + H2O = 5-formamido-1-(5-phospho-D-ribosyl)imidazole-4-carboxamide</text>
        <dbReference type="Rhea" id="RHEA:18445"/>
        <dbReference type="ChEBI" id="CHEBI:15377"/>
        <dbReference type="ChEBI" id="CHEBI:58053"/>
        <dbReference type="ChEBI" id="CHEBI:58467"/>
        <dbReference type="EC" id="3.5.4.10"/>
    </reaction>
</comment>
<evidence type="ECO:0000256" key="5">
    <source>
        <dbReference type="ARBA" id="ARBA00022755"/>
    </source>
</evidence>
<comment type="similarity">
    <text evidence="3 10">Belongs to the PurH family.</text>
</comment>
<keyword evidence="4 10" id="KW-0808">Transferase</keyword>
<dbReference type="EMBL" id="JRYO01000195">
    <property type="protein sequence ID" value="KHE91459.1"/>
    <property type="molecule type" value="Genomic_DNA"/>
</dbReference>
<organism evidence="12 13">
    <name type="scientific">Candidatus Scalindua brodae</name>
    <dbReference type="NCBI Taxonomy" id="237368"/>
    <lineage>
        <taxon>Bacteria</taxon>
        <taxon>Pseudomonadati</taxon>
        <taxon>Planctomycetota</taxon>
        <taxon>Candidatus Brocadiia</taxon>
        <taxon>Candidatus Brocadiales</taxon>
        <taxon>Candidatus Scalinduaceae</taxon>
        <taxon>Candidatus Scalindua</taxon>
    </lineage>
</organism>
<dbReference type="SMART" id="SM00798">
    <property type="entry name" value="AICARFT_IMPCHas"/>
    <property type="match status" value="1"/>
</dbReference>
<dbReference type="Gene3D" id="3.40.50.1380">
    <property type="entry name" value="Methylglyoxal synthase-like domain"/>
    <property type="match status" value="1"/>
</dbReference>
<comment type="caution">
    <text evidence="12">The sequence shown here is derived from an EMBL/GenBank/DDBJ whole genome shotgun (WGS) entry which is preliminary data.</text>
</comment>
<evidence type="ECO:0000256" key="6">
    <source>
        <dbReference type="ARBA" id="ARBA00022801"/>
    </source>
</evidence>
<evidence type="ECO:0000256" key="7">
    <source>
        <dbReference type="ARBA" id="ARBA00023268"/>
    </source>
</evidence>
<gene>
    <name evidence="10 12" type="primary">purH</name>
    <name evidence="12" type="ORF">SCABRO_02780</name>
</gene>
<evidence type="ECO:0000313" key="13">
    <source>
        <dbReference type="Proteomes" id="UP000030652"/>
    </source>
</evidence>
<dbReference type="Proteomes" id="UP000030652">
    <property type="component" value="Unassembled WGS sequence"/>
</dbReference>
<dbReference type="CDD" id="cd01421">
    <property type="entry name" value="IMPCH"/>
    <property type="match status" value="1"/>
</dbReference>
<feature type="domain" description="MGS-like" evidence="11">
    <location>
        <begin position="1"/>
        <end position="147"/>
    </location>
</feature>
<comment type="pathway">
    <text evidence="2 10">Purine metabolism; IMP biosynthesis via de novo pathway; 5-formamido-1-(5-phospho-D-ribosyl)imidazole-4-carboxamide from 5-amino-1-(5-phospho-D-ribosyl)imidazole-4-carboxamide (10-formyl THF route): step 1/1.</text>
</comment>
<dbReference type="InterPro" id="IPR036914">
    <property type="entry name" value="MGS-like_dom_sf"/>
</dbReference>
<dbReference type="GO" id="GO:0006189">
    <property type="term" value="P:'de novo' IMP biosynthetic process"/>
    <property type="evidence" value="ECO:0007669"/>
    <property type="project" value="UniProtKB-UniRule"/>
</dbReference>
<dbReference type="NCBIfam" id="NF002049">
    <property type="entry name" value="PRK00881.1"/>
    <property type="match status" value="1"/>
</dbReference>
<dbReference type="FunFam" id="3.40.50.1380:FF:000001">
    <property type="entry name" value="Bifunctional purine biosynthesis protein PurH"/>
    <property type="match status" value="1"/>
</dbReference>
<protein>
    <recommendedName>
        <fullName evidence="10">Bifunctional purine biosynthesis protein PurH</fullName>
    </recommendedName>
    <domain>
        <recommendedName>
            <fullName evidence="10">Phosphoribosylaminoimidazolecarboxamide formyltransferase</fullName>
            <ecNumber evidence="10">2.1.2.3</ecNumber>
        </recommendedName>
        <alternativeName>
            <fullName evidence="10">AICAR transformylase</fullName>
        </alternativeName>
    </domain>
    <domain>
        <recommendedName>
            <fullName evidence="10">IMP cyclohydrolase</fullName>
            <ecNumber evidence="10">3.5.4.10</ecNumber>
        </recommendedName>
        <alternativeName>
            <fullName evidence="10">ATIC</fullName>
        </alternativeName>
        <alternativeName>
            <fullName evidence="10">IMP synthase</fullName>
        </alternativeName>
        <alternativeName>
            <fullName evidence="10">Inosinicase</fullName>
        </alternativeName>
    </domain>
</protein>
<keyword evidence="6 10" id="KW-0378">Hydrolase</keyword>
<dbReference type="AlphaFoldDB" id="A0A0B0EFU6"/>
<dbReference type="Pfam" id="PF01808">
    <property type="entry name" value="AICARFT_IMPCHas"/>
    <property type="match status" value="1"/>
</dbReference>
<dbReference type="PROSITE" id="PS51855">
    <property type="entry name" value="MGS"/>
    <property type="match status" value="1"/>
</dbReference>
<dbReference type="GO" id="GO:0005829">
    <property type="term" value="C:cytosol"/>
    <property type="evidence" value="ECO:0007669"/>
    <property type="project" value="TreeGrafter"/>
</dbReference>
<dbReference type="Gene3D" id="3.40.140.20">
    <property type="match status" value="2"/>
</dbReference>
<dbReference type="InterPro" id="IPR024051">
    <property type="entry name" value="AICAR_Tfase_dup_dom_sf"/>
</dbReference>
<evidence type="ECO:0000256" key="8">
    <source>
        <dbReference type="ARBA" id="ARBA00050488"/>
    </source>
</evidence>
<dbReference type="Pfam" id="PF02142">
    <property type="entry name" value="MGS"/>
    <property type="match status" value="1"/>
</dbReference>
<evidence type="ECO:0000256" key="4">
    <source>
        <dbReference type="ARBA" id="ARBA00022679"/>
    </source>
</evidence>
<comment type="pathway">
    <text evidence="1 10">Purine metabolism; IMP biosynthesis via de novo pathway; IMP from 5-formamido-1-(5-phospho-D-ribosyl)imidazole-4-carboxamide: step 1/1.</text>
</comment>
<dbReference type="PANTHER" id="PTHR11692:SF0">
    <property type="entry name" value="BIFUNCTIONAL PURINE BIOSYNTHESIS PROTEIN ATIC"/>
    <property type="match status" value="1"/>
</dbReference>
<proteinExistence type="inferred from homology"/>
<dbReference type="InterPro" id="IPR011607">
    <property type="entry name" value="MGS-like_dom"/>
</dbReference>
<dbReference type="PIRSF" id="PIRSF000414">
    <property type="entry name" value="AICARFT_IMPCHas"/>
    <property type="match status" value="1"/>
</dbReference>
<dbReference type="eggNOG" id="COG0138">
    <property type="taxonomic scope" value="Bacteria"/>
</dbReference>
<dbReference type="PATRIC" id="fig|237368.3.peg.3011"/>
<name>A0A0B0EFU6_9BACT</name>
<comment type="catalytic activity">
    <reaction evidence="8 10">
        <text>(6R)-10-formyltetrahydrofolate + 5-amino-1-(5-phospho-beta-D-ribosyl)imidazole-4-carboxamide = 5-formamido-1-(5-phospho-D-ribosyl)imidazole-4-carboxamide + (6S)-5,6,7,8-tetrahydrofolate</text>
        <dbReference type="Rhea" id="RHEA:22192"/>
        <dbReference type="ChEBI" id="CHEBI:57453"/>
        <dbReference type="ChEBI" id="CHEBI:58467"/>
        <dbReference type="ChEBI" id="CHEBI:58475"/>
        <dbReference type="ChEBI" id="CHEBI:195366"/>
        <dbReference type="EC" id="2.1.2.3"/>
    </reaction>
</comment>
<keyword evidence="5 10" id="KW-0658">Purine biosynthesis</keyword>
<dbReference type="GO" id="GO:0003937">
    <property type="term" value="F:IMP cyclohydrolase activity"/>
    <property type="evidence" value="ECO:0007669"/>
    <property type="project" value="UniProtKB-UniRule"/>
</dbReference>
<evidence type="ECO:0000259" key="11">
    <source>
        <dbReference type="PROSITE" id="PS51855"/>
    </source>
</evidence>
<keyword evidence="7 10" id="KW-0511">Multifunctional enzyme</keyword>
<dbReference type="SUPFAM" id="SSF53927">
    <property type="entry name" value="Cytidine deaminase-like"/>
    <property type="match status" value="1"/>
</dbReference>
<dbReference type="SUPFAM" id="SSF52335">
    <property type="entry name" value="Methylglyoxal synthase-like"/>
    <property type="match status" value="1"/>
</dbReference>
<evidence type="ECO:0000256" key="3">
    <source>
        <dbReference type="ARBA" id="ARBA00007667"/>
    </source>
</evidence>
<dbReference type="FunFam" id="3.40.140.20:FF:000001">
    <property type="entry name" value="Bifunctional purine biosynthesis protein PurH"/>
    <property type="match status" value="1"/>
</dbReference>
<dbReference type="HAMAP" id="MF_00139">
    <property type="entry name" value="PurH"/>
    <property type="match status" value="1"/>
</dbReference>